<protein>
    <recommendedName>
        <fullName evidence="2">Response regulatory domain-containing protein</fullName>
    </recommendedName>
</protein>
<dbReference type="AlphaFoldDB" id="A0AB39N6D2"/>
<evidence type="ECO:0000313" key="1">
    <source>
        <dbReference type="EMBL" id="XDQ13993.1"/>
    </source>
</evidence>
<dbReference type="RefSeq" id="WP_369273982.1">
    <property type="nucleotide sequence ID" value="NZ_CP163432.1"/>
</dbReference>
<organism evidence="1">
    <name type="scientific">Streptomyces sp. R11</name>
    <dbReference type="NCBI Taxonomy" id="3238625"/>
    <lineage>
        <taxon>Bacteria</taxon>
        <taxon>Bacillati</taxon>
        <taxon>Actinomycetota</taxon>
        <taxon>Actinomycetes</taxon>
        <taxon>Kitasatosporales</taxon>
        <taxon>Streptomycetaceae</taxon>
        <taxon>Streptomyces</taxon>
    </lineage>
</organism>
<proteinExistence type="predicted"/>
<evidence type="ECO:0008006" key="2">
    <source>
        <dbReference type="Google" id="ProtNLM"/>
    </source>
</evidence>
<accession>A0AB39N6D2</accession>
<gene>
    <name evidence="1" type="ORF">AB5J55_32290</name>
</gene>
<name>A0AB39N6D2_9ACTN</name>
<reference evidence="1" key="1">
    <citation type="submission" date="2024-07" db="EMBL/GenBank/DDBJ databases">
        <authorList>
            <person name="Yu S.T."/>
        </authorList>
    </citation>
    <scope>NUCLEOTIDE SEQUENCE</scope>
    <source>
        <strain evidence="1">R11</strain>
    </source>
</reference>
<sequence length="59" mass="6497">MTGTAGFRNGRVRGLIVDDEPALTDVLSCRRRKFDRGRAALIHTVRGPGHAIRPVEDGR</sequence>
<dbReference type="EMBL" id="CP163432">
    <property type="protein sequence ID" value="XDQ13993.1"/>
    <property type="molecule type" value="Genomic_DNA"/>
</dbReference>